<sequence>MPRGASPKREREYEKLERKFKKEGRYKGREEEVASRIVNKQRAEHGETKKYNHKPVSRTASRRKSSRARSTSRRTTRRTSARS</sequence>
<dbReference type="Proteomes" id="UP000297729">
    <property type="component" value="Unassembled WGS sequence"/>
</dbReference>
<feature type="compositionally biased region" description="Basic residues" evidence="1">
    <location>
        <begin position="51"/>
        <end position="83"/>
    </location>
</feature>
<evidence type="ECO:0000313" key="2">
    <source>
        <dbReference type="EMBL" id="TFW17437.1"/>
    </source>
</evidence>
<evidence type="ECO:0008006" key="4">
    <source>
        <dbReference type="Google" id="ProtNLM"/>
    </source>
</evidence>
<feature type="region of interest" description="Disordered" evidence="1">
    <location>
        <begin position="1"/>
        <end position="83"/>
    </location>
</feature>
<evidence type="ECO:0000256" key="1">
    <source>
        <dbReference type="SAM" id="MobiDB-lite"/>
    </source>
</evidence>
<evidence type="ECO:0000313" key="3">
    <source>
        <dbReference type="Proteomes" id="UP000297729"/>
    </source>
</evidence>
<organism evidence="2 3">
    <name type="scientific">Duganella callida</name>
    <dbReference type="NCBI Taxonomy" id="2561932"/>
    <lineage>
        <taxon>Bacteria</taxon>
        <taxon>Pseudomonadati</taxon>
        <taxon>Pseudomonadota</taxon>
        <taxon>Betaproteobacteria</taxon>
        <taxon>Burkholderiales</taxon>
        <taxon>Oxalobacteraceae</taxon>
        <taxon>Telluria group</taxon>
        <taxon>Duganella</taxon>
    </lineage>
</organism>
<dbReference type="EMBL" id="SPVG01000205">
    <property type="protein sequence ID" value="TFW17437.1"/>
    <property type="molecule type" value="Genomic_DNA"/>
</dbReference>
<accession>A0A4Y9S7Z5</accession>
<protein>
    <recommendedName>
        <fullName evidence="4">Plasmid stabilization protein</fullName>
    </recommendedName>
</protein>
<keyword evidence="3" id="KW-1185">Reference proteome</keyword>
<dbReference type="RefSeq" id="WP_135203429.1">
    <property type="nucleotide sequence ID" value="NZ_SPVG01000205.1"/>
</dbReference>
<feature type="compositionally biased region" description="Basic and acidic residues" evidence="1">
    <location>
        <begin position="7"/>
        <end position="17"/>
    </location>
</feature>
<gene>
    <name evidence="2" type="ORF">E4L98_20665</name>
</gene>
<dbReference type="AlphaFoldDB" id="A0A4Y9S7Z5"/>
<reference evidence="2 3" key="1">
    <citation type="submission" date="2019-03" db="EMBL/GenBank/DDBJ databases">
        <title>Draft Genome Sequence of Duganella callidus sp. nov., a Novel Duganella Species Isolated from Cultivated Soil.</title>
        <authorList>
            <person name="Raths R."/>
            <person name="Peta V."/>
            <person name="Bucking H."/>
        </authorList>
    </citation>
    <scope>NUCLEOTIDE SEQUENCE [LARGE SCALE GENOMIC DNA]</scope>
    <source>
        <strain evidence="2 3">DN04</strain>
    </source>
</reference>
<name>A0A4Y9S7Z5_9BURK</name>
<feature type="compositionally biased region" description="Basic and acidic residues" evidence="1">
    <location>
        <begin position="23"/>
        <end position="34"/>
    </location>
</feature>
<proteinExistence type="predicted"/>
<comment type="caution">
    <text evidence="2">The sequence shown here is derived from an EMBL/GenBank/DDBJ whole genome shotgun (WGS) entry which is preliminary data.</text>
</comment>
<feature type="compositionally biased region" description="Basic and acidic residues" evidence="1">
    <location>
        <begin position="41"/>
        <end position="50"/>
    </location>
</feature>